<dbReference type="CDD" id="cd10446">
    <property type="entry name" value="GIY-YIG_unchar_1"/>
    <property type="match status" value="1"/>
</dbReference>
<sequence length="273" mass="31905">MQLFQYVKLLYPEFEVSKTKVHLARWNGKDNPLDQYIESKFDEWQSYQTRKNFERKFVISLIQAGRSGRWLFAGLYISDGCNSYEKNGKTKYKYNLVKVSSTSEYEGRLYVYSAYKARNSYPEAKTLSEDLAIHEITPQKIGFKKFQSYKTINLTRNELGKIIENDLSSWKFALKSVKGIYVLTDTKTGRLYVGKADGQSGIWGRWCQYYDNGHGGNKGLKEEFNITNEERLNDIKFAILEVLDINSSEEDVYERESYWKEILASRITGYNLN</sequence>
<dbReference type="InterPro" id="IPR000305">
    <property type="entry name" value="GIY-YIG_endonuc"/>
</dbReference>
<organism evidence="2">
    <name type="scientific">Providencia rettgeri</name>
    <dbReference type="NCBI Taxonomy" id="587"/>
    <lineage>
        <taxon>Bacteria</taxon>
        <taxon>Pseudomonadati</taxon>
        <taxon>Pseudomonadota</taxon>
        <taxon>Gammaproteobacteria</taxon>
        <taxon>Enterobacterales</taxon>
        <taxon>Morganellaceae</taxon>
        <taxon>Providencia</taxon>
    </lineage>
</organism>
<reference evidence="2" key="2">
    <citation type="submission" date="2023-10" db="EMBL/GenBank/DDBJ databases">
        <authorList>
            <consortium name="Clinical and Environmental Microbiology Branch: Whole genome sequencing antimicrobial resistance pathogens in the healthcare setting"/>
        </authorList>
    </citation>
    <scope>NUCLEOTIDE SEQUENCE</scope>
    <source>
        <strain evidence="2">2020QW-00022</strain>
    </source>
</reference>
<feature type="domain" description="GIY-YIG" evidence="1">
    <location>
        <begin position="176"/>
        <end position="272"/>
    </location>
</feature>
<evidence type="ECO:0000259" key="1">
    <source>
        <dbReference type="PROSITE" id="PS50164"/>
    </source>
</evidence>
<dbReference type="InterPro" id="IPR035901">
    <property type="entry name" value="GIY-YIG_endonuc_sf"/>
</dbReference>
<proteinExistence type="predicted"/>
<dbReference type="EMBL" id="ABEXCJ050000001">
    <property type="protein sequence ID" value="EMR4588635.1"/>
    <property type="molecule type" value="Genomic_DNA"/>
</dbReference>
<name>A0AAD2VQM9_PRORE</name>
<dbReference type="EMBL" id="JAHWLI010000028">
    <property type="protein sequence ID" value="MBW3116927.1"/>
    <property type="molecule type" value="Genomic_DNA"/>
</dbReference>
<evidence type="ECO:0000313" key="2">
    <source>
        <dbReference type="EMBL" id="ELR5216448.1"/>
    </source>
</evidence>
<dbReference type="Proteomes" id="UP001155882">
    <property type="component" value="Unassembled WGS sequence"/>
</dbReference>
<dbReference type="PROSITE" id="PS50164">
    <property type="entry name" value="GIY_YIG"/>
    <property type="match status" value="1"/>
</dbReference>
<comment type="caution">
    <text evidence="2">The sequence shown here is derived from an EMBL/GenBank/DDBJ whole genome shotgun (WGS) entry which is preliminary data.</text>
</comment>
<reference evidence="4" key="1">
    <citation type="submission" date="2021-07" db="EMBL/GenBank/DDBJ databases">
        <authorList>
            <person name="Stanton E."/>
        </authorList>
    </citation>
    <scope>NUCLEOTIDE SEQUENCE</scope>
    <source>
        <strain evidence="4">2021EL-01139</strain>
    </source>
</reference>
<dbReference type="AlphaFoldDB" id="A0AAD2VQM9"/>
<dbReference type="EMBL" id="ABEXCJ040000001">
    <property type="protein sequence ID" value="ELR5216448.1"/>
    <property type="molecule type" value="Genomic_DNA"/>
</dbReference>
<gene>
    <name evidence="4" type="ORF">KYI77_10720</name>
    <name evidence="3" type="ORF">M0K77_000910</name>
    <name evidence="2" type="ORF">M0K77_RS04550</name>
</gene>
<dbReference type="RefSeq" id="WP_165880140.1">
    <property type="nucleotide sequence ID" value="NZ_JAAOIA010000019.1"/>
</dbReference>
<protein>
    <submittedName>
        <fullName evidence="2">GIY-YIG nuclease family protein</fullName>
    </submittedName>
</protein>
<dbReference type="SUPFAM" id="SSF82771">
    <property type="entry name" value="GIY-YIG endonuclease"/>
    <property type="match status" value="1"/>
</dbReference>
<dbReference type="Gene3D" id="3.40.1440.10">
    <property type="entry name" value="GIY-YIG endonuclease"/>
    <property type="match status" value="1"/>
</dbReference>
<accession>A0AAD2VQM9</accession>
<evidence type="ECO:0000313" key="3">
    <source>
        <dbReference type="EMBL" id="EMR4588635.1"/>
    </source>
</evidence>
<evidence type="ECO:0000313" key="4">
    <source>
        <dbReference type="EMBL" id="MBW3116927.1"/>
    </source>
</evidence>